<dbReference type="Proteomes" id="UP000015105">
    <property type="component" value="Chromosome 3D"/>
</dbReference>
<evidence type="ECO:0000313" key="4">
    <source>
        <dbReference type="Proteomes" id="UP000015105"/>
    </source>
</evidence>
<proteinExistence type="predicted"/>
<reference evidence="3" key="3">
    <citation type="journal article" date="2017" name="Nature">
        <title>Genome sequence of the progenitor of the wheat D genome Aegilops tauschii.</title>
        <authorList>
            <person name="Luo M.C."/>
            <person name="Gu Y.Q."/>
            <person name="Puiu D."/>
            <person name="Wang H."/>
            <person name="Twardziok S.O."/>
            <person name="Deal K.R."/>
            <person name="Huo N."/>
            <person name="Zhu T."/>
            <person name="Wang L."/>
            <person name="Wang Y."/>
            <person name="McGuire P.E."/>
            <person name="Liu S."/>
            <person name="Long H."/>
            <person name="Ramasamy R.K."/>
            <person name="Rodriguez J.C."/>
            <person name="Van S.L."/>
            <person name="Yuan L."/>
            <person name="Wang Z."/>
            <person name="Xia Z."/>
            <person name="Xiao L."/>
            <person name="Anderson O.D."/>
            <person name="Ouyang S."/>
            <person name="Liang Y."/>
            <person name="Zimin A.V."/>
            <person name="Pertea G."/>
            <person name="Qi P."/>
            <person name="Bennetzen J.L."/>
            <person name="Dai X."/>
            <person name="Dawson M.W."/>
            <person name="Muller H.G."/>
            <person name="Kugler K."/>
            <person name="Rivarola-Duarte L."/>
            <person name="Spannagl M."/>
            <person name="Mayer K.F.X."/>
            <person name="Lu F.H."/>
            <person name="Bevan M.W."/>
            <person name="Leroy P."/>
            <person name="Li P."/>
            <person name="You F.M."/>
            <person name="Sun Q."/>
            <person name="Liu Z."/>
            <person name="Lyons E."/>
            <person name="Wicker T."/>
            <person name="Salzberg S.L."/>
            <person name="Devos K.M."/>
            <person name="Dvorak J."/>
        </authorList>
    </citation>
    <scope>NUCLEOTIDE SEQUENCE [LARGE SCALE GENOMIC DNA]</scope>
    <source>
        <strain evidence="3">cv. AL8/78</strain>
    </source>
</reference>
<dbReference type="InterPro" id="IPR007199">
    <property type="entry name" value="Rep_factor-A_N"/>
</dbReference>
<dbReference type="Gramene" id="AET3Gv21250500.2">
    <property type="protein sequence ID" value="AET3Gv21250500.2"/>
    <property type="gene ID" value="AET3Gv21250500"/>
</dbReference>
<organism evidence="3 4">
    <name type="scientific">Aegilops tauschii subsp. strangulata</name>
    <name type="common">Goatgrass</name>
    <dbReference type="NCBI Taxonomy" id="200361"/>
    <lineage>
        <taxon>Eukaryota</taxon>
        <taxon>Viridiplantae</taxon>
        <taxon>Streptophyta</taxon>
        <taxon>Embryophyta</taxon>
        <taxon>Tracheophyta</taxon>
        <taxon>Spermatophyta</taxon>
        <taxon>Magnoliopsida</taxon>
        <taxon>Liliopsida</taxon>
        <taxon>Poales</taxon>
        <taxon>Poaceae</taxon>
        <taxon>BOP clade</taxon>
        <taxon>Pooideae</taxon>
        <taxon>Triticodae</taxon>
        <taxon>Triticeae</taxon>
        <taxon>Triticinae</taxon>
        <taxon>Aegilops</taxon>
    </lineage>
</organism>
<reference evidence="3" key="5">
    <citation type="journal article" date="2021" name="G3 (Bethesda)">
        <title>Aegilops tauschii genome assembly Aet v5.0 features greater sequence contiguity and improved annotation.</title>
        <authorList>
            <person name="Wang L."/>
            <person name="Zhu T."/>
            <person name="Rodriguez J.C."/>
            <person name="Deal K.R."/>
            <person name="Dubcovsky J."/>
            <person name="McGuire P.E."/>
            <person name="Lux T."/>
            <person name="Spannagl M."/>
            <person name="Mayer K.F.X."/>
            <person name="Baldrich P."/>
            <person name="Meyers B.C."/>
            <person name="Huo N."/>
            <person name="Gu Y.Q."/>
            <person name="Zhou H."/>
            <person name="Devos K.M."/>
            <person name="Bennetzen J.L."/>
            <person name="Unver T."/>
            <person name="Budak H."/>
            <person name="Gulick P.J."/>
            <person name="Galiba G."/>
            <person name="Kalapos B."/>
            <person name="Nelson D.R."/>
            <person name="Li P."/>
            <person name="You F.M."/>
            <person name="Luo M.C."/>
            <person name="Dvorak J."/>
        </authorList>
    </citation>
    <scope>NUCLEOTIDE SEQUENCE [LARGE SCALE GENOMIC DNA]</scope>
    <source>
        <strain evidence="3">cv. AL8/78</strain>
    </source>
</reference>
<dbReference type="AlphaFoldDB" id="A0A453GWY3"/>
<accession>A0A453GWY3</accession>
<feature type="region of interest" description="Disordered" evidence="1">
    <location>
        <begin position="36"/>
        <end position="103"/>
    </location>
</feature>
<dbReference type="EnsemblPlants" id="AET3Gv21250500.2">
    <property type="protein sequence ID" value="AET3Gv21250500.2"/>
    <property type="gene ID" value="AET3Gv21250500"/>
</dbReference>
<dbReference type="GO" id="GO:0005634">
    <property type="term" value="C:nucleus"/>
    <property type="evidence" value="ECO:0007669"/>
    <property type="project" value="InterPro"/>
</dbReference>
<reference evidence="4" key="2">
    <citation type="journal article" date="2017" name="Nat. Plants">
        <title>The Aegilops tauschii genome reveals multiple impacts of transposons.</title>
        <authorList>
            <person name="Zhao G."/>
            <person name="Zou C."/>
            <person name="Li K."/>
            <person name="Wang K."/>
            <person name="Li T."/>
            <person name="Gao L."/>
            <person name="Zhang X."/>
            <person name="Wang H."/>
            <person name="Yang Z."/>
            <person name="Liu X."/>
            <person name="Jiang W."/>
            <person name="Mao L."/>
            <person name="Kong X."/>
            <person name="Jiao Y."/>
            <person name="Jia J."/>
        </authorList>
    </citation>
    <scope>NUCLEOTIDE SEQUENCE [LARGE SCALE GENOMIC DNA]</scope>
    <source>
        <strain evidence="4">cv. AL8/78</strain>
    </source>
</reference>
<evidence type="ECO:0000259" key="2">
    <source>
        <dbReference type="Pfam" id="PF04057"/>
    </source>
</evidence>
<keyword evidence="4" id="KW-1185">Reference proteome</keyword>
<feature type="domain" description="Replication factor-A protein 1 N-terminal" evidence="2">
    <location>
        <begin position="112"/>
        <end position="179"/>
    </location>
</feature>
<dbReference type="GO" id="GO:0006260">
    <property type="term" value="P:DNA replication"/>
    <property type="evidence" value="ECO:0007669"/>
    <property type="project" value="InterPro"/>
</dbReference>
<feature type="compositionally biased region" description="Basic and acidic residues" evidence="1">
    <location>
        <begin position="60"/>
        <end position="70"/>
    </location>
</feature>
<protein>
    <recommendedName>
        <fullName evidence="2">Replication factor-A protein 1 N-terminal domain-containing protein</fullName>
    </recommendedName>
</protein>
<evidence type="ECO:0000313" key="3">
    <source>
        <dbReference type="EnsemblPlants" id="AET3Gv21250500.2"/>
    </source>
</evidence>
<dbReference type="InterPro" id="IPR012340">
    <property type="entry name" value="NA-bd_OB-fold"/>
</dbReference>
<name>A0A453GWY3_AEGTS</name>
<sequence>PPGSPPGSSSICRPRLSLSPIHGGILRRVHVLQAARERILPPPPGRPGPSRRPARAAPRRGVEAGRRGNPEGEPSGGADDDGGSGVRGGAAAGRAGGGRVGAESKAWHTAPVVMQVVDTVGIPPLAVRHGMPGGRVERYSLVLSDGLHTMEIKLITPLRHLVRDGCVRRGSVVRLLWYCTIFE</sequence>
<evidence type="ECO:0000256" key="1">
    <source>
        <dbReference type="SAM" id="MobiDB-lite"/>
    </source>
</evidence>
<dbReference type="SUPFAM" id="SSF50249">
    <property type="entry name" value="Nucleic acid-binding proteins"/>
    <property type="match status" value="1"/>
</dbReference>
<reference evidence="3" key="4">
    <citation type="submission" date="2019-03" db="UniProtKB">
        <authorList>
            <consortium name="EnsemblPlants"/>
        </authorList>
    </citation>
    <scope>IDENTIFICATION</scope>
</reference>
<reference evidence="4" key="1">
    <citation type="journal article" date="2014" name="Science">
        <title>Ancient hybridizations among the ancestral genomes of bread wheat.</title>
        <authorList>
            <consortium name="International Wheat Genome Sequencing Consortium,"/>
            <person name="Marcussen T."/>
            <person name="Sandve S.R."/>
            <person name="Heier L."/>
            <person name="Spannagl M."/>
            <person name="Pfeifer M."/>
            <person name="Jakobsen K.S."/>
            <person name="Wulff B.B."/>
            <person name="Steuernagel B."/>
            <person name="Mayer K.F."/>
            <person name="Olsen O.A."/>
        </authorList>
    </citation>
    <scope>NUCLEOTIDE SEQUENCE [LARGE SCALE GENOMIC DNA]</scope>
    <source>
        <strain evidence="4">cv. AL8/78</strain>
    </source>
</reference>
<dbReference type="GO" id="GO:0003677">
    <property type="term" value="F:DNA binding"/>
    <property type="evidence" value="ECO:0007669"/>
    <property type="project" value="InterPro"/>
</dbReference>
<dbReference type="Pfam" id="PF04057">
    <property type="entry name" value="Rep-A_N"/>
    <property type="match status" value="1"/>
</dbReference>
<dbReference type="Gene3D" id="2.40.50.140">
    <property type="entry name" value="Nucleic acid-binding proteins"/>
    <property type="match status" value="1"/>
</dbReference>
<feature type="compositionally biased region" description="Gly residues" evidence="1">
    <location>
        <begin position="83"/>
        <end position="100"/>
    </location>
</feature>